<organism evidence="1 2">
    <name type="scientific">Marinobacterium aestuariivivens</name>
    <dbReference type="NCBI Taxonomy" id="1698799"/>
    <lineage>
        <taxon>Bacteria</taxon>
        <taxon>Pseudomonadati</taxon>
        <taxon>Pseudomonadota</taxon>
        <taxon>Gammaproteobacteria</taxon>
        <taxon>Oceanospirillales</taxon>
        <taxon>Oceanospirillaceae</taxon>
        <taxon>Marinobacterium</taxon>
    </lineage>
</organism>
<reference evidence="2" key="1">
    <citation type="journal article" date="2019" name="Int. J. Syst. Evol. Microbiol.">
        <title>The Global Catalogue of Microorganisms (GCM) 10K type strain sequencing project: providing services to taxonomists for standard genome sequencing and annotation.</title>
        <authorList>
            <consortium name="The Broad Institute Genomics Platform"/>
            <consortium name="The Broad Institute Genome Sequencing Center for Infectious Disease"/>
            <person name="Wu L."/>
            <person name="Ma J."/>
        </authorList>
    </citation>
    <scope>NUCLEOTIDE SEQUENCE [LARGE SCALE GENOMIC DNA]</scope>
    <source>
        <strain evidence="2">NBRC 111756</strain>
    </source>
</reference>
<comment type="caution">
    <text evidence="1">The sequence shown here is derived from an EMBL/GenBank/DDBJ whole genome shotgun (WGS) entry which is preliminary data.</text>
</comment>
<proteinExistence type="predicted"/>
<sequence>MDAQKLGGQLETAVRIEKFQGAGLQVQLDIGGKRVEFMLLFQEQWMD</sequence>
<name>A0ABW1ZYH4_9GAMM</name>
<evidence type="ECO:0000313" key="2">
    <source>
        <dbReference type="Proteomes" id="UP001596422"/>
    </source>
</evidence>
<keyword evidence="2" id="KW-1185">Reference proteome</keyword>
<evidence type="ECO:0000313" key="1">
    <source>
        <dbReference type="EMBL" id="MFC6670232.1"/>
    </source>
</evidence>
<dbReference type="EMBL" id="JBHSWE010000001">
    <property type="protein sequence ID" value="MFC6670232.1"/>
    <property type="molecule type" value="Genomic_DNA"/>
</dbReference>
<gene>
    <name evidence="1" type="ORF">ACFQDL_09160</name>
</gene>
<accession>A0ABW1ZYH4</accession>
<dbReference type="Proteomes" id="UP001596422">
    <property type="component" value="Unassembled WGS sequence"/>
</dbReference>
<protein>
    <submittedName>
        <fullName evidence="1">Uncharacterized protein</fullName>
    </submittedName>
</protein>